<keyword evidence="1" id="KW-0812">Transmembrane</keyword>
<proteinExistence type="predicted"/>
<protein>
    <submittedName>
        <fullName evidence="2">Uncharacterized protein</fullName>
    </submittedName>
</protein>
<name>A0A368PZ17_SETIT</name>
<dbReference type="AlphaFoldDB" id="A0A368PZ17"/>
<feature type="transmembrane region" description="Helical" evidence="1">
    <location>
        <begin position="40"/>
        <end position="59"/>
    </location>
</feature>
<keyword evidence="1" id="KW-0472">Membrane</keyword>
<keyword evidence="1" id="KW-1133">Transmembrane helix</keyword>
<accession>A0A368PZ17</accession>
<sequence length="141" mass="16180">MFMDLCIPQSQKTPWEICVHTWDEAIRPLFCFSVFVNPDLFVILIVFVVAAAVFARLPASRFCHRFFFFFLPFFRIYFGAGEGLVAGPREVVGPARVGLVTISVLRAFRLTGGPWMDENANCGSNNYYSYLILSYLLFTYY</sequence>
<feature type="transmembrane region" description="Helical" evidence="1">
    <location>
        <begin position="66"/>
        <end position="85"/>
    </location>
</feature>
<reference evidence="2" key="2">
    <citation type="submission" date="2015-07" db="EMBL/GenBank/DDBJ databases">
        <authorList>
            <person name="Noorani M."/>
        </authorList>
    </citation>
    <scope>NUCLEOTIDE SEQUENCE</scope>
    <source>
        <strain evidence="2">Yugu1</strain>
    </source>
</reference>
<dbReference type="EMBL" id="CM003529">
    <property type="protein sequence ID" value="RCV10230.1"/>
    <property type="molecule type" value="Genomic_DNA"/>
</dbReference>
<reference evidence="2" key="1">
    <citation type="journal article" date="2012" name="Nat. Biotechnol.">
        <title>Reference genome sequence of the model plant Setaria.</title>
        <authorList>
            <person name="Bennetzen J.L."/>
            <person name="Schmutz J."/>
            <person name="Wang H."/>
            <person name="Percifield R."/>
            <person name="Hawkins J."/>
            <person name="Pontaroli A.C."/>
            <person name="Estep M."/>
            <person name="Feng L."/>
            <person name="Vaughn J.N."/>
            <person name="Grimwood J."/>
            <person name="Jenkins J."/>
            <person name="Barry K."/>
            <person name="Lindquist E."/>
            <person name="Hellsten U."/>
            <person name="Deshpande S."/>
            <person name="Wang X."/>
            <person name="Wu X."/>
            <person name="Mitros T."/>
            <person name="Triplett J."/>
            <person name="Yang X."/>
            <person name="Ye C.Y."/>
            <person name="Mauro-Herrera M."/>
            <person name="Wang L."/>
            <person name="Li P."/>
            <person name="Sharma M."/>
            <person name="Sharma R."/>
            <person name="Ronald P.C."/>
            <person name="Panaud O."/>
            <person name="Kellogg E.A."/>
            <person name="Brutnell T.P."/>
            <person name="Doust A.N."/>
            <person name="Tuskan G.A."/>
            <person name="Rokhsar D."/>
            <person name="Devos K.M."/>
        </authorList>
    </citation>
    <scope>NUCLEOTIDE SEQUENCE [LARGE SCALE GENOMIC DNA]</scope>
    <source>
        <strain evidence="2">Yugu1</strain>
    </source>
</reference>
<evidence type="ECO:0000256" key="1">
    <source>
        <dbReference type="SAM" id="Phobius"/>
    </source>
</evidence>
<gene>
    <name evidence="2" type="ORF">SETIT_2G095800v2</name>
</gene>
<organism evidence="2">
    <name type="scientific">Setaria italica</name>
    <name type="common">Foxtail millet</name>
    <name type="synonym">Panicum italicum</name>
    <dbReference type="NCBI Taxonomy" id="4555"/>
    <lineage>
        <taxon>Eukaryota</taxon>
        <taxon>Viridiplantae</taxon>
        <taxon>Streptophyta</taxon>
        <taxon>Embryophyta</taxon>
        <taxon>Tracheophyta</taxon>
        <taxon>Spermatophyta</taxon>
        <taxon>Magnoliopsida</taxon>
        <taxon>Liliopsida</taxon>
        <taxon>Poales</taxon>
        <taxon>Poaceae</taxon>
        <taxon>PACMAD clade</taxon>
        <taxon>Panicoideae</taxon>
        <taxon>Panicodae</taxon>
        <taxon>Paniceae</taxon>
        <taxon>Cenchrinae</taxon>
        <taxon>Setaria</taxon>
    </lineage>
</organism>
<evidence type="ECO:0000313" key="2">
    <source>
        <dbReference type="EMBL" id="RCV10230.1"/>
    </source>
</evidence>